<gene>
    <name evidence="2" type="ORF">GSI_06523</name>
</gene>
<evidence type="ECO:0000313" key="3">
    <source>
        <dbReference type="Proteomes" id="UP000230002"/>
    </source>
</evidence>
<feature type="region of interest" description="Disordered" evidence="1">
    <location>
        <begin position="234"/>
        <end position="301"/>
    </location>
</feature>
<feature type="region of interest" description="Disordered" evidence="1">
    <location>
        <begin position="465"/>
        <end position="502"/>
    </location>
</feature>
<keyword evidence="3" id="KW-1185">Reference proteome</keyword>
<dbReference type="EMBL" id="AYKW01000012">
    <property type="protein sequence ID" value="PIL31819.1"/>
    <property type="molecule type" value="Genomic_DNA"/>
</dbReference>
<proteinExistence type="predicted"/>
<feature type="compositionally biased region" description="Basic and acidic residues" evidence="1">
    <location>
        <begin position="247"/>
        <end position="265"/>
    </location>
</feature>
<feature type="region of interest" description="Disordered" evidence="1">
    <location>
        <begin position="138"/>
        <end position="170"/>
    </location>
</feature>
<accession>A0A2G8SDI8</accession>
<feature type="compositionally biased region" description="Low complexity" evidence="1">
    <location>
        <begin position="414"/>
        <end position="427"/>
    </location>
</feature>
<reference evidence="2 3" key="1">
    <citation type="journal article" date="2015" name="Sci. Rep.">
        <title>Chromosome-level genome map provides insights into diverse defense mechanisms in the medicinal fungus Ganoderma sinense.</title>
        <authorList>
            <person name="Zhu Y."/>
            <person name="Xu J."/>
            <person name="Sun C."/>
            <person name="Zhou S."/>
            <person name="Xu H."/>
            <person name="Nelson D.R."/>
            <person name="Qian J."/>
            <person name="Song J."/>
            <person name="Luo H."/>
            <person name="Xiang L."/>
            <person name="Li Y."/>
            <person name="Xu Z."/>
            <person name="Ji A."/>
            <person name="Wang L."/>
            <person name="Lu S."/>
            <person name="Hayward A."/>
            <person name="Sun W."/>
            <person name="Li X."/>
            <person name="Schwartz D.C."/>
            <person name="Wang Y."/>
            <person name="Chen S."/>
        </authorList>
    </citation>
    <scope>NUCLEOTIDE SEQUENCE [LARGE SCALE GENOMIC DNA]</scope>
    <source>
        <strain evidence="2 3">ZZ0214-1</strain>
    </source>
</reference>
<evidence type="ECO:0000313" key="2">
    <source>
        <dbReference type="EMBL" id="PIL31819.1"/>
    </source>
</evidence>
<evidence type="ECO:0008006" key="4">
    <source>
        <dbReference type="Google" id="ProtNLM"/>
    </source>
</evidence>
<protein>
    <recommendedName>
        <fullName evidence="4">RRM domain-containing protein</fullName>
    </recommendedName>
</protein>
<sequence length="597" mass="64713">MGTGSARVMRTNTFLRQYVNSDQLGEASPASGRPCHQPWPCNHCGSLAAYRARLPPPPLGPCVFILNASSPRCTVCPSPPTTSLNDLRALISIFPSARPKTGMTATIIANATYDPTLQAISPISTNFPVSGLYLSNPRDRDTMHSSPTVTEPPTPSSTVTIRGLSGSPNPNDNIISAMSSLSRASITRSTSRTYRWIEDQQCRLAAPETKDIPFRAAATLEHPYPAFSQISSTSLARGQNDNGGHVDGYEVPKLEVREANERVPTGRDAPVTQEGGRPETPSKTSSPRKSRNLQDIFHAPSPLRNLHLTFASRRHPSAPVTGAQRPHTPESAASTATFRPHARAASHSRGSSLSTVSPFQQRQQLTARADLSEPKPTPPKPSAWKFKQPPVSRPFSPAPDELDDSDNGSPPPRSSTSSNVTQSGSSTAYTGASLDAPRKMYFGSIRSHSSTTIFSTSPSLWSLPTDASHINDPPESTKVLARDREQSSSDGTSMTWKPTPPTNLTNVTSLLTSPRSRRKRKLIISGILPHDDRRFDAVRKWCESFGELNSITRVPNGDLHVDFRKAEVADTVCRLNARVHIAGVGSVCLSWFTGKRP</sequence>
<dbReference type="Proteomes" id="UP000230002">
    <property type="component" value="Unassembled WGS sequence"/>
</dbReference>
<organism evidence="2 3">
    <name type="scientific">Ganoderma sinense ZZ0214-1</name>
    <dbReference type="NCBI Taxonomy" id="1077348"/>
    <lineage>
        <taxon>Eukaryota</taxon>
        <taxon>Fungi</taxon>
        <taxon>Dikarya</taxon>
        <taxon>Basidiomycota</taxon>
        <taxon>Agaricomycotina</taxon>
        <taxon>Agaricomycetes</taxon>
        <taxon>Polyporales</taxon>
        <taxon>Polyporaceae</taxon>
        <taxon>Ganoderma</taxon>
    </lineage>
</organism>
<feature type="compositionally biased region" description="Polar residues" evidence="1">
    <location>
        <begin position="355"/>
        <end position="366"/>
    </location>
</feature>
<dbReference type="STRING" id="1077348.A0A2G8SDI8"/>
<comment type="caution">
    <text evidence="2">The sequence shown here is derived from an EMBL/GenBank/DDBJ whole genome shotgun (WGS) entry which is preliminary data.</text>
</comment>
<feature type="region of interest" description="Disordered" evidence="1">
    <location>
        <begin position="316"/>
        <end position="432"/>
    </location>
</feature>
<dbReference type="OrthoDB" id="3071736at2759"/>
<evidence type="ECO:0000256" key="1">
    <source>
        <dbReference type="SAM" id="MobiDB-lite"/>
    </source>
</evidence>
<name>A0A2G8SDI8_9APHY</name>
<dbReference type="AlphaFoldDB" id="A0A2G8SDI8"/>